<dbReference type="AlphaFoldDB" id="A0AAV4D8J2"/>
<gene>
    <name evidence="2" type="ORF">PoB_006704400</name>
</gene>
<name>A0AAV4D8J2_9GAST</name>
<accession>A0AAV4D8J2</accession>
<feature type="region of interest" description="Disordered" evidence="1">
    <location>
        <begin position="74"/>
        <end position="110"/>
    </location>
</feature>
<dbReference type="EMBL" id="BLXT01007619">
    <property type="protein sequence ID" value="GFO40539.1"/>
    <property type="molecule type" value="Genomic_DNA"/>
</dbReference>
<protein>
    <submittedName>
        <fullName evidence="2">Uncharacterized protein</fullName>
    </submittedName>
</protein>
<proteinExistence type="predicted"/>
<reference evidence="2 3" key="1">
    <citation type="journal article" date="2021" name="Elife">
        <title>Chloroplast acquisition without the gene transfer in kleptoplastic sea slugs, Plakobranchus ocellatus.</title>
        <authorList>
            <person name="Maeda T."/>
            <person name="Takahashi S."/>
            <person name="Yoshida T."/>
            <person name="Shimamura S."/>
            <person name="Takaki Y."/>
            <person name="Nagai Y."/>
            <person name="Toyoda A."/>
            <person name="Suzuki Y."/>
            <person name="Arimoto A."/>
            <person name="Ishii H."/>
            <person name="Satoh N."/>
            <person name="Nishiyama T."/>
            <person name="Hasebe M."/>
            <person name="Maruyama T."/>
            <person name="Minagawa J."/>
            <person name="Obokata J."/>
            <person name="Shigenobu S."/>
        </authorList>
    </citation>
    <scope>NUCLEOTIDE SEQUENCE [LARGE SCALE GENOMIC DNA]</scope>
</reference>
<evidence type="ECO:0000256" key="1">
    <source>
        <dbReference type="SAM" id="MobiDB-lite"/>
    </source>
</evidence>
<sequence>MQLQGSPSATEPNQGTRCAALQLPWSKLHEVLPNLGEDLHRRGEGAGAHTVGVGLSIIPSTGGLRWIEVEDSMRRSGRGDSAGKEVRIEDKSQAEKEMSPCPERGAVHRRQPALIASYDPRQPRWRQFFPGPHTGLTAYHLP</sequence>
<evidence type="ECO:0000313" key="2">
    <source>
        <dbReference type="EMBL" id="GFO40539.1"/>
    </source>
</evidence>
<feature type="compositionally biased region" description="Basic and acidic residues" evidence="1">
    <location>
        <begin position="74"/>
        <end position="98"/>
    </location>
</feature>
<dbReference type="Proteomes" id="UP000735302">
    <property type="component" value="Unassembled WGS sequence"/>
</dbReference>
<comment type="caution">
    <text evidence="2">The sequence shown here is derived from an EMBL/GenBank/DDBJ whole genome shotgun (WGS) entry which is preliminary data.</text>
</comment>
<keyword evidence="3" id="KW-1185">Reference proteome</keyword>
<evidence type="ECO:0000313" key="3">
    <source>
        <dbReference type="Proteomes" id="UP000735302"/>
    </source>
</evidence>
<organism evidence="2 3">
    <name type="scientific">Plakobranchus ocellatus</name>
    <dbReference type="NCBI Taxonomy" id="259542"/>
    <lineage>
        <taxon>Eukaryota</taxon>
        <taxon>Metazoa</taxon>
        <taxon>Spiralia</taxon>
        <taxon>Lophotrochozoa</taxon>
        <taxon>Mollusca</taxon>
        <taxon>Gastropoda</taxon>
        <taxon>Heterobranchia</taxon>
        <taxon>Euthyneura</taxon>
        <taxon>Panpulmonata</taxon>
        <taxon>Sacoglossa</taxon>
        <taxon>Placobranchoidea</taxon>
        <taxon>Plakobranchidae</taxon>
        <taxon>Plakobranchus</taxon>
    </lineage>
</organism>